<sequence>MTPRLRAQGPITIDVMHQACGSWVLHAARPAPAETRQYRRGGPIVPRDAWNTPRCLLVSPQSSHRQTMSLLRIISVALLLWGGDTLRAPAAARRMRAPVRMSLVGSTYRVNLDFGRETGTWMPPRWAVNAGRTEFTLDLTFEDAGLASCSTPRPLRGLALATGAKFPIEQASWRVDTDKGGSTLRCLLTHGGLSVSDCVLESGDLYLSIPFFPPSTVSKKEGLLSIIAYRFGIRKERRLVGVFFAEGPLEDTK</sequence>
<evidence type="ECO:0000313" key="3">
    <source>
        <dbReference type="Proteomes" id="UP000789595"/>
    </source>
</evidence>
<evidence type="ECO:0000313" key="1">
    <source>
        <dbReference type="EMBL" id="CAE0686067.1"/>
    </source>
</evidence>
<gene>
    <name evidence="1" type="ORF">PCAL00307_LOCUS1501</name>
    <name evidence="2" type="ORF">PECAL_5P12440</name>
</gene>
<dbReference type="Proteomes" id="UP000789595">
    <property type="component" value="Unassembled WGS sequence"/>
</dbReference>
<organism evidence="1">
    <name type="scientific">Pelagomonas calceolata</name>
    <dbReference type="NCBI Taxonomy" id="35677"/>
    <lineage>
        <taxon>Eukaryota</taxon>
        <taxon>Sar</taxon>
        <taxon>Stramenopiles</taxon>
        <taxon>Ochrophyta</taxon>
        <taxon>Pelagophyceae</taxon>
        <taxon>Pelagomonadales</taxon>
        <taxon>Pelagomonadaceae</taxon>
        <taxon>Pelagomonas</taxon>
    </lineage>
</organism>
<name>A0A7S3ZKU8_9STRA</name>
<reference evidence="2" key="2">
    <citation type="submission" date="2021-11" db="EMBL/GenBank/DDBJ databases">
        <authorList>
            <consortium name="Genoscope - CEA"/>
            <person name="William W."/>
        </authorList>
    </citation>
    <scope>NUCLEOTIDE SEQUENCE</scope>
</reference>
<keyword evidence="3" id="KW-1185">Reference proteome</keyword>
<protein>
    <submittedName>
        <fullName evidence="1">Uncharacterized protein</fullName>
    </submittedName>
</protein>
<accession>A0A7S3ZKU8</accession>
<reference evidence="1" key="1">
    <citation type="submission" date="2021-01" db="EMBL/GenBank/DDBJ databases">
        <authorList>
            <person name="Corre E."/>
            <person name="Pelletier E."/>
            <person name="Niang G."/>
            <person name="Scheremetjew M."/>
            <person name="Finn R."/>
            <person name="Kale V."/>
            <person name="Holt S."/>
            <person name="Cochrane G."/>
            <person name="Meng A."/>
            <person name="Brown T."/>
            <person name="Cohen L."/>
        </authorList>
    </citation>
    <scope>NUCLEOTIDE SEQUENCE</scope>
    <source>
        <strain evidence="1">CCMP1756</strain>
    </source>
</reference>
<dbReference type="OrthoDB" id="45740at2759"/>
<dbReference type="AlphaFoldDB" id="A0A7S3ZKU8"/>
<dbReference type="EMBL" id="HBIW01001746">
    <property type="protein sequence ID" value="CAE0686067.1"/>
    <property type="molecule type" value="Transcribed_RNA"/>
</dbReference>
<proteinExistence type="predicted"/>
<dbReference type="EMBL" id="CAKKNE010000005">
    <property type="protein sequence ID" value="CAH0376641.1"/>
    <property type="molecule type" value="Genomic_DNA"/>
</dbReference>
<evidence type="ECO:0000313" key="2">
    <source>
        <dbReference type="EMBL" id="CAH0376641.1"/>
    </source>
</evidence>